<proteinExistence type="predicted"/>
<evidence type="ECO:0000313" key="3">
    <source>
        <dbReference type="EMBL" id="MBW0509846.1"/>
    </source>
</evidence>
<dbReference type="EMBL" id="AVOT02021191">
    <property type="protein sequence ID" value="MBW0509846.1"/>
    <property type="molecule type" value="Genomic_DNA"/>
</dbReference>
<sequence>MAPFIYQELNLQRKTLNEMSVDTGNKPHHGRAAHHQKTPISLFSPIAERDLEWRRKWLTLRNPCFHCSKIGRWVLDCPTRAKAAKARTKLNQKSASIAEIGVVPALEQNEASLDSGATHSVVGNLSLFSHLWDADMTLSVASRKMYPVVTIGQIILKTKTGTLIVDGRLYCKHIPGMALSIGHLLKQGIGVDFYDDVFSLQQNASIFRSHFRNYRCFIGFKNLNNVSLNHISASENSPMIKLSTRLKSKSVDTSLLWHRHMGHFSIGSIKRLLKFKATDGISSIKLDPIGICHPCSVAKSQHRPFQGISQRMIEGPGDIIKKDLMGPLPPGLDHKKYVLTIQAIFSHLTVAIPLLDKAGVKI</sequence>
<evidence type="ECO:0000259" key="1">
    <source>
        <dbReference type="Pfam" id="PF13976"/>
    </source>
</evidence>
<accession>A0A9Q3HLH4</accession>
<evidence type="ECO:0000259" key="2">
    <source>
        <dbReference type="Pfam" id="PF22936"/>
    </source>
</evidence>
<dbReference type="Pfam" id="PF13976">
    <property type="entry name" value="gag_pre-integrs"/>
    <property type="match status" value="1"/>
</dbReference>
<comment type="caution">
    <text evidence="3">The sequence shown here is derived from an EMBL/GenBank/DDBJ whole genome shotgun (WGS) entry which is preliminary data.</text>
</comment>
<name>A0A9Q3HLH4_9BASI</name>
<protein>
    <recommendedName>
        <fullName evidence="5">GAG-pre-integrase domain-containing protein</fullName>
    </recommendedName>
</protein>
<evidence type="ECO:0008006" key="5">
    <source>
        <dbReference type="Google" id="ProtNLM"/>
    </source>
</evidence>
<reference evidence="3" key="1">
    <citation type="submission" date="2021-03" db="EMBL/GenBank/DDBJ databases">
        <title>Draft genome sequence of rust myrtle Austropuccinia psidii MF-1, a brazilian biotype.</title>
        <authorList>
            <person name="Quecine M.C."/>
            <person name="Pachon D.M.R."/>
            <person name="Bonatelli M.L."/>
            <person name="Correr F.H."/>
            <person name="Franceschini L.M."/>
            <person name="Leite T.F."/>
            <person name="Margarido G.R.A."/>
            <person name="Almeida C.A."/>
            <person name="Ferrarezi J.A."/>
            <person name="Labate C.A."/>
        </authorList>
    </citation>
    <scope>NUCLEOTIDE SEQUENCE</scope>
    <source>
        <strain evidence="3">MF-1</strain>
    </source>
</reference>
<feature type="domain" description="Retrovirus-related Pol polyprotein from transposon TNT 1-94-like beta-barrel" evidence="2">
    <location>
        <begin position="113"/>
        <end position="188"/>
    </location>
</feature>
<gene>
    <name evidence="3" type="ORF">O181_049561</name>
</gene>
<dbReference type="InterPro" id="IPR025724">
    <property type="entry name" value="GAG-pre-integrase_dom"/>
</dbReference>
<evidence type="ECO:0000313" key="4">
    <source>
        <dbReference type="Proteomes" id="UP000765509"/>
    </source>
</evidence>
<dbReference type="AlphaFoldDB" id="A0A9Q3HLH4"/>
<dbReference type="Pfam" id="PF22936">
    <property type="entry name" value="Pol_BBD"/>
    <property type="match status" value="1"/>
</dbReference>
<dbReference type="Proteomes" id="UP000765509">
    <property type="component" value="Unassembled WGS sequence"/>
</dbReference>
<organism evidence="3 4">
    <name type="scientific">Austropuccinia psidii MF-1</name>
    <dbReference type="NCBI Taxonomy" id="1389203"/>
    <lineage>
        <taxon>Eukaryota</taxon>
        <taxon>Fungi</taxon>
        <taxon>Dikarya</taxon>
        <taxon>Basidiomycota</taxon>
        <taxon>Pucciniomycotina</taxon>
        <taxon>Pucciniomycetes</taxon>
        <taxon>Pucciniales</taxon>
        <taxon>Sphaerophragmiaceae</taxon>
        <taxon>Austropuccinia</taxon>
    </lineage>
</organism>
<dbReference type="OrthoDB" id="3544839at2759"/>
<dbReference type="InterPro" id="IPR054722">
    <property type="entry name" value="PolX-like_BBD"/>
</dbReference>
<keyword evidence="4" id="KW-1185">Reference proteome</keyword>
<feature type="domain" description="GAG-pre-integrase" evidence="1">
    <location>
        <begin position="245"/>
        <end position="300"/>
    </location>
</feature>